<protein>
    <submittedName>
        <fullName evidence="1">Uncharacterized protein</fullName>
    </submittedName>
</protein>
<evidence type="ECO:0000313" key="2">
    <source>
        <dbReference type="Proteomes" id="UP001396334"/>
    </source>
</evidence>
<proteinExistence type="predicted"/>
<name>A0ABR2NS18_9ROSI</name>
<dbReference type="EMBL" id="JBBPBN010000106">
    <property type="protein sequence ID" value="KAK8978908.1"/>
    <property type="molecule type" value="Genomic_DNA"/>
</dbReference>
<keyword evidence="2" id="KW-1185">Reference proteome</keyword>
<reference evidence="1 2" key="1">
    <citation type="journal article" date="2024" name="G3 (Bethesda)">
        <title>Genome assembly of Hibiscus sabdariffa L. provides insights into metabolisms of medicinal natural products.</title>
        <authorList>
            <person name="Kim T."/>
        </authorList>
    </citation>
    <scope>NUCLEOTIDE SEQUENCE [LARGE SCALE GENOMIC DNA]</scope>
    <source>
        <strain evidence="1">TK-2024</strain>
        <tissue evidence="1">Old leaves</tissue>
    </source>
</reference>
<comment type="caution">
    <text evidence="1">The sequence shown here is derived from an EMBL/GenBank/DDBJ whole genome shotgun (WGS) entry which is preliminary data.</text>
</comment>
<accession>A0ABR2NS18</accession>
<organism evidence="1 2">
    <name type="scientific">Hibiscus sabdariffa</name>
    <name type="common">roselle</name>
    <dbReference type="NCBI Taxonomy" id="183260"/>
    <lineage>
        <taxon>Eukaryota</taxon>
        <taxon>Viridiplantae</taxon>
        <taxon>Streptophyta</taxon>
        <taxon>Embryophyta</taxon>
        <taxon>Tracheophyta</taxon>
        <taxon>Spermatophyta</taxon>
        <taxon>Magnoliopsida</taxon>
        <taxon>eudicotyledons</taxon>
        <taxon>Gunneridae</taxon>
        <taxon>Pentapetalae</taxon>
        <taxon>rosids</taxon>
        <taxon>malvids</taxon>
        <taxon>Malvales</taxon>
        <taxon>Malvaceae</taxon>
        <taxon>Malvoideae</taxon>
        <taxon>Hibiscus</taxon>
    </lineage>
</organism>
<sequence length="275" mass="31185">MQHLYESKYHSIKDMFCCSYVKDWLSVSRVSWAPDPRRPRANTHRLRHGLPGYLIFFAPHAFAPQRRRGFFLESCHDHILNERALRAGLALLHSRDITGPGFRPLSKIPHCCPPWEFGLCLSPSVADHPKRPAKHHWLGQPLPDQLPNTMQAHQTALFSFIQDLAPIVWQIPMRYAPVRNSSHALGRPEERITRAQLRATALTAARSYCMHGSDEVLIALFLGDHSFSRGSALMACLHRSTTRPMPCCSNGNKETNREEKLSYFPGSVPSGFGEE</sequence>
<dbReference type="Proteomes" id="UP001396334">
    <property type="component" value="Unassembled WGS sequence"/>
</dbReference>
<gene>
    <name evidence="1" type="ORF">V6N11_030954</name>
</gene>
<evidence type="ECO:0000313" key="1">
    <source>
        <dbReference type="EMBL" id="KAK8978908.1"/>
    </source>
</evidence>